<evidence type="ECO:0000313" key="1">
    <source>
        <dbReference type="EMBL" id="MPN08482.1"/>
    </source>
</evidence>
<gene>
    <name evidence="1" type="ORF">SDC9_155764</name>
</gene>
<reference evidence="1" key="1">
    <citation type="submission" date="2019-08" db="EMBL/GenBank/DDBJ databases">
        <authorList>
            <person name="Kucharzyk K."/>
            <person name="Murdoch R.W."/>
            <person name="Higgins S."/>
            <person name="Loffler F."/>
        </authorList>
    </citation>
    <scope>NUCLEOTIDE SEQUENCE</scope>
</reference>
<protein>
    <submittedName>
        <fullName evidence="1">Uncharacterized protein</fullName>
    </submittedName>
</protein>
<proteinExistence type="predicted"/>
<dbReference type="EMBL" id="VSSQ01054534">
    <property type="protein sequence ID" value="MPN08482.1"/>
    <property type="molecule type" value="Genomic_DNA"/>
</dbReference>
<name>A0A645F4N8_9ZZZZ</name>
<accession>A0A645F4N8</accession>
<comment type="caution">
    <text evidence="1">The sequence shown here is derived from an EMBL/GenBank/DDBJ whole genome shotgun (WGS) entry which is preliminary data.</text>
</comment>
<dbReference type="AlphaFoldDB" id="A0A645F4N8"/>
<sequence length="77" mass="8715">MQDFVVVRAVAYLQVAEIEYIEVEHRSVVDGCPGAASPLRGPVDERRVDVQRYVSRLDLRGLRFHAQSENKVFSQVG</sequence>
<organism evidence="1">
    <name type="scientific">bioreactor metagenome</name>
    <dbReference type="NCBI Taxonomy" id="1076179"/>
    <lineage>
        <taxon>unclassified sequences</taxon>
        <taxon>metagenomes</taxon>
        <taxon>ecological metagenomes</taxon>
    </lineage>
</organism>